<dbReference type="GO" id="GO:0016740">
    <property type="term" value="F:transferase activity"/>
    <property type="evidence" value="ECO:0007669"/>
    <property type="project" value="UniProtKB-KW"/>
</dbReference>
<dbReference type="HOGENOM" id="CLU_069431_0_0_11"/>
<dbReference type="InterPro" id="IPR016181">
    <property type="entry name" value="Acyl_CoA_acyltransferase"/>
</dbReference>
<proteinExistence type="predicted"/>
<keyword evidence="2" id="KW-1185">Reference proteome</keyword>
<dbReference type="Proteomes" id="UP000027178">
    <property type="component" value="Unassembled WGS sequence"/>
</dbReference>
<dbReference type="Gene3D" id="3.40.630.30">
    <property type="match status" value="1"/>
</dbReference>
<keyword evidence="1" id="KW-0808">Transferase</keyword>
<evidence type="ECO:0000313" key="1">
    <source>
        <dbReference type="EMBL" id="KDN87439.1"/>
    </source>
</evidence>
<dbReference type="OrthoDB" id="342444at2"/>
<reference evidence="1 2" key="1">
    <citation type="submission" date="2014-05" db="EMBL/GenBank/DDBJ databases">
        <title>Draft Genome Sequence of Kitasatospora cheerisanensis KCTC 2395.</title>
        <authorList>
            <person name="Nam D.H."/>
        </authorList>
    </citation>
    <scope>NUCLEOTIDE SEQUENCE [LARGE SCALE GENOMIC DNA]</scope>
    <source>
        <strain evidence="1 2">KCTC 2395</strain>
    </source>
</reference>
<dbReference type="SUPFAM" id="SSF55729">
    <property type="entry name" value="Acyl-CoA N-acyltransferases (Nat)"/>
    <property type="match status" value="1"/>
</dbReference>
<protein>
    <submittedName>
        <fullName evidence="1">Acetyltransferase-like protein</fullName>
    </submittedName>
</protein>
<dbReference type="EMBL" id="JNBY01000035">
    <property type="protein sequence ID" value="KDN87439.1"/>
    <property type="molecule type" value="Genomic_DNA"/>
</dbReference>
<dbReference type="RefSeq" id="WP_051652705.1">
    <property type="nucleotide sequence ID" value="NZ_KK853997.1"/>
</dbReference>
<dbReference type="eggNOG" id="COG0456">
    <property type="taxonomic scope" value="Bacteria"/>
</dbReference>
<accession>A0A066Z5B1</accession>
<name>A0A066Z5B1_9ACTN</name>
<comment type="caution">
    <text evidence="1">The sequence shown here is derived from an EMBL/GenBank/DDBJ whole genome shotgun (WGS) entry which is preliminary data.</text>
</comment>
<sequence length="256" mass="28184">MIDSNRATRTDGIVITTLAERPSLIPRVYEFADTWPEFVAHDPVADAFMGHVATAFPEHCVVATDGDRVVARGMSAPFDGRLAGRDELPDRGWDQVLAWAFYDRRKERAATVVSALEITVEAGHLGRGLSSRLLNALRAAAGAQGHRHLLAPVRPTAKHLEPHVPMAEYVERRRPDGLPEDPWLRVHVRAGGEIVRVAPASMTVSGSLAEWRAWTGLPFDRDGAVEVPGALTPVHCDLAQDHAVYVEPNVWVRHRT</sequence>
<dbReference type="AlphaFoldDB" id="A0A066Z5B1"/>
<evidence type="ECO:0000313" key="2">
    <source>
        <dbReference type="Proteomes" id="UP000027178"/>
    </source>
</evidence>
<organism evidence="1 2">
    <name type="scientific">Kitasatospora cheerisanensis KCTC 2395</name>
    <dbReference type="NCBI Taxonomy" id="1348663"/>
    <lineage>
        <taxon>Bacteria</taxon>
        <taxon>Bacillati</taxon>
        <taxon>Actinomycetota</taxon>
        <taxon>Actinomycetes</taxon>
        <taxon>Kitasatosporales</taxon>
        <taxon>Streptomycetaceae</taxon>
        <taxon>Kitasatospora</taxon>
    </lineage>
</organism>
<gene>
    <name evidence="1" type="ORF">KCH_08110</name>
</gene>
<dbReference type="PATRIC" id="fig|1348663.4.peg.772"/>